<evidence type="ECO:0000256" key="1">
    <source>
        <dbReference type="ARBA" id="ARBA00022484"/>
    </source>
</evidence>
<dbReference type="PRINTS" id="PR00918">
    <property type="entry name" value="CALICVIRUSNS"/>
</dbReference>
<evidence type="ECO:0000256" key="7">
    <source>
        <dbReference type="ARBA" id="ARBA00022807"/>
    </source>
</evidence>
<dbReference type="EMBL" id="MG995726">
    <property type="protein sequence ID" value="AWK77889.1"/>
    <property type="molecule type" value="Genomic_RNA"/>
</dbReference>
<dbReference type="SUPFAM" id="SSF52540">
    <property type="entry name" value="P-loop containing nucleoside triphosphate hydrolases"/>
    <property type="match status" value="1"/>
</dbReference>
<dbReference type="SUPFAM" id="SSF56672">
    <property type="entry name" value="DNA/RNA polymerases"/>
    <property type="match status" value="1"/>
</dbReference>
<dbReference type="PROSITE" id="PS00675">
    <property type="entry name" value="SIGMA54_INTERACT_1"/>
    <property type="match status" value="1"/>
</dbReference>
<dbReference type="InterPro" id="IPR004004">
    <property type="entry name" value="Helic/Pol/Pept_Calicivir-typ"/>
</dbReference>
<keyword evidence="6" id="KW-0378">Hydrolase</keyword>
<name>A0A2U8JQB7_9VIRU</name>
<keyword evidence="1" id="KW-0696">RNA-directed RNA polymerase</keyword>
<dbReference type="GO" id="GO:0006508">
    <property type="term" value="P:proteolysis"/>
    <property type="evidence" value="ECO:0007669"/>
    <property type="project" value="UniProtKB-KW"/>
</dbReference>
<dbReference type="GO" id="GO:0039694">
    <property type="term" value="P:viral RNA genome replication"/>
    <property type="evidence" value="ECO:0007669"/>
    <property type="project" value="InterPro"/>
</dbReference>
<dbReference type="InterPro" id="IPR000605">
    <property type="entry name" value="Helicase_SF3_ssDNA/RNA_vir"/>
</dbReference>
<dbReference type="InterPro" id="IPR043504">
    <property type="entry name" value="Peptidase_S1_PA_chymotrypsin"/>
</dbReference>
<keyword evidence="7" id="KW-0788">Thiol protease</keyword>
<keyword evidence="8" id="KW-0067">ATP-binding</keyword>
<dbReference type="Pfam" id="PF00680">
    <property type="entry name" value="RdRP_1"/>
    <property type="match status" value="1"/>
</dbReference>
<evidence type="ECO:0000256" key="3">
    <source>
        <dbReference type="ARBA" id="ARBA00022679"/>
    </source>
</evidence>
<evidence type="ECO:0000256" key="8">
    <source>
        <dbReference type="ARBA" id="ARBA00022840"/>
    </source>
</evidence>
<evidence type="ECO:0000256" key="2">
    <source>
        <dbReference type="ARBA" id="ARBA00022670"/>
    </source>
</evidence>
<evidence type="ECO:0000256" key="9">
    <source>
        <dbReference type="ARBA" id="ARBA00022953"/>
    </source>
</evidence>
<dbReference type="GO" id="GO:0006351">
    <property type="term" value="P:DNA-templated transcription"/>
    <property type="evidence" value="ECO:0007669"/>
    <property type="project" value="InterPro"/>
</dbReference>
<evidence type="ECO:0000256" key="4">
    <source>
        <dbReference type="ARBA" id="ARBA00022695"/>
    </source>
</evidence>
<dbReference type="InterPro" id="IPR001205">
    <property type="entry name" value="RNA-dir_pol_C"/>
</dbReference>
<evidence type="ECO:0000256" key="6">
    <source>
        <dbReference type="ARBA" id="ARBA00022801"/>
    </source>
</evidence>
<sequence length="1649" mass="186614">MNFNIALRNRSERQVSLNARVAALVSHAEKSSLKNGTLKMKRKFEDLSKKEKRQWREDLQSRIYKLKSRLSERIWSTARLKGKTLHRWQQMSRSEYTIWTDLDEYDDPPGVQFQTGLFGNAVKAAGVAAAATVVVKTAGHVSHLVDNANNLMTTSSDLLATFSNSVTSFVEKLKEFGHMIWKPCLIALALWILTKYAEVPVFASVVITAVAIYLPEIKCMLEKFLPTAFRFQDGGVSLASDIVTMCMTCWVPGNSAKSVTGEFMKRVSNFPRASDGMESFIKKVISLVEQLINFVTRRTGENRITLKGKMDAYEQWRTEVIERITYFAKHPTAPIQEIRKAKQLQITGLGFHNVMMTFESKRDLNYWLEKLNLALAPHEGAINADNNMRAMPVCIMIGGDSGVGKTTLLRYIASCILMLSKECTVKDALENMWQKGTTEYWNGYIGQKCLVMDDCFQVKPKAGDMDSEAMQFIRGIGNWSMPLNFADLGNKGKIYLDSPLVIGTTNCRNVHAEWASFITEPKALVRRFQTAVWVSVNPEFATADGKFDFDKVNNLFAEKIATVVEEVRSRRHSDGARMTVSEVLDMLPWEVWNLKIHGFDRETISDAPFPGGLRAVIENAADMIVQRKEVNRKEITDITDLLKVLDECMSVDQQTGLRSHEVRTAENALRLARSDTMPLPPDDFANHLDSITPGFENEIQEEEYQMQQIMQELEISHEDAVLRERNISLYESELWDAMREAEKQHESYWAKLKTFVLEWFDHIMSFLGIKSLVDGVAQDGLIKTAALIAAGGAAMAIITKMVNGVIGAICGLFGFVTSFFGMKKPRNEQEDQDESKSKEIKMATFNETGSVSMQVGVPPNEDVYDIIYANTVKCKVGEENVGQFIGLGSDVFIFPKHFVAELQKMSDDTELVFVHAKDNREMKMLVGDFLCLKRIDMPDYDISGVSFGRCFAKSTKTIVKFFLTQHEIKNVLRGGNSSVRLDVATFKKDGTLRQRTLFSPTCYYHGKALDSVTGTTINGLVEYVAPTIAGDCGAPLTLAEARHCDARCILGFHSAGRDSSTGRLGYSTLVSQEVARQMLTNLSTYDDVMGNNDTDFQRISGAERVQLQSDLSDKGLVKGSFELIGVLKKPVNAPSKTKLKPSGMQEQEIFGPCPTAPAVLSAKMVDGELREPMIQGLKAYQTPLLYKDPVQLRPIIDLAMQRHWKATEHFPRDILTFEEAIKAPAGWKLKPINRKTSPGYLWSDYVSPRTPGKTAFFGHDGEYVFDYDDNDALWELKFRVTHTRMCAEEGIREVHLCTDFLKDELRPLKKVQDVATRVISATPVDYTILVRMYFGAYMAAMYDTHVSNGMAPGLNQYTGWAKLANSLKNVGENVFDGDFSRFDASEQPWVHEGILDYINRWYRFNNPNWTQKQEDVRNILWLDLVHSRHICGYGNTYKYVVQWTKSLPSGHPLTTVVNSMYSLITLTGCYVRLTGDVTDMWQHTFINTFGDDNISSVDDEMKDKFNQVTVAGMMREMFDLTYTPGDKSGVLVPYTDLEKCTFLKRGFRIDDTAFNRLTLTGQNFGWVGPLAEESFLYAGYWYKNSRSPAKDLKDRIEFALAELCLHPASKWDEVFPKMQTWCFKNNVSLELTNRESTRDFVSRRMDVWF</sequence>
<evidence type="ECO:0000259" key="10">
    <source>
        <dbReference type="PROSITE" id="PS50507"/>
    </source>
</evidence>
<feature type="domain" description="RdRp catalytic" evidence="10">
    <location>
        <begin position="1372"/>
        <end position="1505"/>
    </location>
</feature>
<dbReference type="InterPro" id="IPR043128">
    <property type="entry name" value="Rev_trsase/Diguanyl_cyclase"/>
</dbReference>
<dbReference type="GO" id="GO:0005524">
    <property type="term" value="F:ATP binding"/>
    <property type="evidence" value="ECO:0007669"/>
    <property type="project" value="UniProtKB-KW"/>
</dbReference>
<keyword evidence="4" id="KW-0548">Nucleotidyltransferase</keyword>
<feature type="domain" description="SF3 helicase" evidence="11">
    <location>
        <begin position="368"/>
        <end position="549"/>
    </location>
</feature>
<evidence type="ECO:0000313" key="13">
    <source>
        <dbReference type="EMBL" id="AWK77889.1"/>
    </source>
</evidence>
<dbReference type="PROSITE" id="PS51874">
    <property type="entry name" value="PCV_3C_PRO"/>
    <property type="match status" value="1"/>
</dbReference>
<dbReference type="GO" id="GO:0003724">
    <property type="term" value="F:RNA helicase activity"/>
    <property type="evidence" value="ECO:0007669"/>
    <property type="project" value="InterPro"/>
</dbReference>
<keyword evidence="2" id="KW-0645">Protease</keyword>
<dbReference type="Pfam" id="PF00910">
    <property type="entry name" value="RNA_helicase"/>
    <property type="match status" value="1"/>
</dbReference>
<evidence type="ECO:0000259" key="12">
    <source>
        <dbReference type="PROSITE" id="PS51874"/>
    </source>
</evidence>
<keyword evidence="5" id="KW-0547">Nucleotide-binding</keyword>
<dbReference type="SUPFAM" id="SSF50494">
    <property type="entry name" value="Trypsin-like serine proteases"/>
    <property type="match status" value="1"/>
</dbReference>
<evidence type="ECO:0000256" key="5">
    <source>
        <dbReference type="ARBA" id="ARBA00022741"/>
    </source>
</evidence>
<accession>A0A2U8JQB7</accession>
<dbReference type="Gene3D" id="2.40.10.10">
    <property type="entry name" value="Trypsin-like serine proteases"/>
    <property type="match status" value="1"/>
</dbReference>
<dbReference type="PROSITE" id="PS50507">
    <property type="entry name" value="RDRP_SSRNA_POS"/>
    <property type="match status" value="1"/>
</dbReference>
<dbReference type="InterPro" id="IPR007094">
    <property type="entry name" value="RNA-dir_pol_PSvirus"/>
</dbReference>
<dbReference type="GO" id="GO:0004197">
    <property type="term" value="F:cysteine-type endopeptidase activity"/>
    <property type="evidence" value="ECO:0007669"/>
    <property type="project" value="InterPro"/>
</dbReference>
<keyword evidence="3" id="KW-0808">Transferase</keyword>
<dbReference type="InterPro" id="IPR009003">
    <property type="entry name" value="Peptidase_S1_PA"/>
</dbReference>
<protein>
    <submittedName>
        <fullName evidence="13">Nonstructural polyprotein</fullName>
    </submittedName>
</protein>
<dbReference type="InterPro" id="IPR014759">
    <property type="entry name" value="Helicase_SF3_ssRNA_vir"/>
</dbReference>
<reference evidence="13" key="1">
    <citation type="journal article" date="2018" name="J. Gen. Virol.">
        <title>Metagenomic analysis of Varroa-free Australian honey bees (Apis mellifera) shows a diverse Picornavirales virome.</title>
        <authorList>
            <person name="Roberts J.M."/>
            <person name="Anderson D.L."/>
            <person name="Durr P.A."/>
        </authorList>
    </citation>
    <scope>NUCLEOTIDE SEQUENCE</scope>
    <source>
        <strain evidence="13">WA1-14</strain>
    </source>
</reference>
<dbReference type="PROSITE" id="PS51218">
    <property type="entry name" value="SF3_HELICASE_2"/>
    <property type="match status" value="1"/>
</dbReference>
<dbReference type="CDD" id="cd23194">
    <property type="entry name" value="Dicistroviridae_RdRp"/>
    <property type="match status" value="1"/>
</dbReference>
<keyword evidence="9" id="KW-0693">Viral RNA replication</keyword>
<dbReference type="InterPro" id="IPR025662">
    <property type="entry name" value="Sigma_54_int_dom_ATP-bd_1"/>
</dbReference>
<reference evidence="13" key="2">
    <citation type="submission" date="2018-02" db="EMBL/GenBank/DDBJ databases">
        <authorList>
            <person name="Anderson D."/>
            <person name="Durr P."/>
        </authorList>
    </citation>
    <scope>NUCLEOTIDE SEQUENCE</scope>
    <source>
        <strain evidence="13">WA1-14</strain>
    </source>
</reference>
<dbReference type="Gene3D" id="3.30.70.270">
    <property type="match status" value="1"/>
</dbReference>
<feature type="domain" description="Peptidase C3" evidence="12">
    <location>
        <begin position="856"/>
        <end position="1079"/>
    </location>
</feature>
<dbReference type="InterPro" id="IPR043502">
    <property type="entry name" value="DNA/RNA_pol_sf"/>
</dbReference>
<organism evidence="13">
    <name type="scientific">Perth bee virus 2</name>
    <dbReference type="NCBI Taxonomy" id="2201296"/>
    <lineage>
        <taxon>Viruses</taxon>
        <taxon>Riboviria</taxon>
        <taxon>Orthornavirae</taxon>
        <taxon>Pisuviricota</taxon>
        <taxon>Pisoniviricetes</taxon>
        <taxon>Picornavirales</taxon>
    </lineage>
</organism>
<dbReference type="GO" id="GO:0003723">
    <property type="term" value="F:RNA binding"/>
    <property type="evidence" value="ECO:0007669"/>
    <property type="project" value="InterPro"/>
</dbReference>
<evidence type="ECO:0000259" key="11">
    <source>
        <dbReference type="PROSITE" id="PS51218"/>
    </source>
</evidence>
<dbReference type="GO" id="GO:0003968">
    <property type="term" value="F:RNA-directed RNA polymerase activity"/>
    <property type="evidence" value="ECO:0007669"/>
    <property type="project" value="UniProtKB-KW"/>
</dbReference>
<dbReference type="InterPro" id="IPR044067">
    <property type="entry name" value="PCV_3C_PRO"/>
</dbReference>
<dbReference type="InterPro" id="IPR027417">
    <property type="entry name" value="P-loop_NTPase"/>
</dbReference>
<proteinExistence type="predicted"/>